<dbReference type="AlphaFoldDB" id="A0A0W0WIX2"/>
<dbReference type="InterPro" id="IPR004346">
    <property type="entry name" value="CagE_TrbE_VirB"/>
</dbReference>
<dbReference type="GO" id="GO:0005524">
    <property type="term" value="F:ATP binding"/>
    <property type="evidence" value="ECO:0007669"/>
    <property type="project" value="UniProtKB-KW"/>
</dbReference>
<evidence type="ECO:0000259" key="9">
    <source>
        <dbReference type="Pfam" id="PF03135"/>
    </source>
</evidence>
<evidence type="ECO:0000256" key="8">
    <source>
        <dbReference type="SAM" id="Phobius"/>
    </source>
</evidence>
<evidence type="ECO:0000256" key="2">
    <source>
        <dbReference type="ARBA" id="ARBA00006512"/>
    </source>
</evidence>
<dbReference type="InterPro" id="IPR018145">
    <property type="entry name" value="CagE_TrbE_VirB_cntrl_dom"/>
</dbReference>
<name>A0A0W0WIX2_9GAMM</name>
<dbReference type="NCBIfam" id="TIGR00929">
    <property type="entry name" value="VirB4_CagE"/>
    <property type="match status" value="1"/>
</dbReference>
<dbReference type="Gene3D" id="1.10.8.730">
    <property type="match status" value="1"/>
</dbReference>
<dbReference type="PANTHER" id="PTHR30121">
    <property type="entry name" value="UNCHARACTERIZED PROTEIN YJGR-RELATED"/>
    <property type="match status" value="1"/>
</dbReference>
<gene>
    <name evidence="10" type="primary">lvhB_1</name>
    <name evidence="10" type="ORF">Lnau_3106</name>
</gene>
<feature type="transmembrane region" description="Helical" evidence="8">
    <location>
        <begin position="53"/>
        <end position="74"/>
    </location>
</feature>
<evidence type="ECO:0000313" key="10">
    <source>
        <dbReference type="EMBL" id="KTD32195.1"/>
    </source>
</evidence>
<evidence type="ECO:0000256" key="5">
    <source>
        <dbReference type="ARBA" id="ARBA00022840"/>
    </source>
</evidence>
<dbReference type="SUPFAM" id="SSF52540">
    <property type="entry name" value="P-loop containing nucleoside triphosphate hydrolases"/>
    <property type="match status" value="1"/>
</dbReference>
<keyword evidence="7 8" id="KW-0472">Membrane</keyword>
<keyword evidence="4" id="KW-0547">Nucleotide-binding</keyword>
<feature type="domain" description="CagE TrbE VirB component of type IV transporter system central" evidence="9">
    <location>
        <begin position="283"/>
        <end position="486"/>
    </location>
</feature>
<evidence type="ECO:0000256" key="7">
    <source>
        <dbReference type="ARBA" id="ARBA00023136"/>
    </source>
</evidence>
<dbReference type="OrthoDB" id="9816422at2"/>
<keyword evidence="5" id="KW-0067">ATP-binding</keyword>
<keyword evidence="6 8" id="KW-1133">Transmembrane helix</keyword>
<dbReference type="Proteomes" id="UP000054725">
    <property type="component" value="Unassembled WGS sequence"/>
</dbReference>
<keyword evidence="11" id="KW-1185">Reference proteome</keyword>
<protein>
    <submittedName>
        <fullName evidence="10">Vir protein</fullName>
    </submittedName>
</protein>
<reference evidence="10 11" key="1">
    <citation type="submission" date="2015-11" db="EMBL/GenBank/DDBJ databases">
        <title>Genomic analysis of 38 Legionella species identifies large and diverse effector repertoires.</title>
        <authorList>
            <person name="Burstein D."/>
            <person name="Amaro F."/>
            <person name="Zusman T."/>
            <person name="Lifshitz Z."/>
            <person name="Cohen O."/>
            <person name="Gilbert J.A."/>
            <person name="Pupko T."/>
            <person name="Shuman H.A."/>
            <person name="Segal G."/>
        </authorList>
    </citation>
    <scope>NUCLEOTIDE SEQUENCE [LARGE SCALE GENOMIC DNA]</scope>
    <source>
        <strain evidence="10 11">ATCC 49506</strain>
    </source>
</reference>
<dbReference type="Gene3D" id="3.40.50.300">
    <property type="entry name" value="P-loop containing nucleotide triphosphate hydrolases"/>
    <property type="match status" value="1"/>
</dbReference>
<comment type="similarity">
    <text evidence="2">Belongs to the TrbE/VirB4 family.</text>
</comment>
<proteinExistence type="inferred from homology"/>
<dbReference type="InterPro" id="IPR007792">
    <property type="entry name" value="T4SS_VirB3/TrbD/AvhB"/>
</dbReference>
<dbReference type="PATRIC" id="fig|45070.6.peg.3279"/>
<dbReference type="PANTHER" id="PTHR30121:SF12">
    <property type="entry name" value="TYPE IV SECRETION SYSTEM PROTEIN CAGE"/>
    <property type="match status" value="1"/>
</dbReference>
<comment type="subcellular location">
    <subcellularLocation>
        <location evidence="1">Membrane</location>
    </subcellularLocation>
</comment>
<accession>A0A0W0WIX2</accession>
<sequence length="917" mass="104788">MSEQVRYLEKDMLAKGMTRSAKVLGVPINFVILNIGFFVVLMLIAYLSSQSVWSIFITLWSMIIVHLLMMMLSLKEDKAIQILLSNFSLCQKTPFDEVNGYSPLTSFLKKTKLKEVSSKKHLPWSHLYDKHTVVTKKGELLQILTLEGMPFHTEDDFFLDDSKKIRNRALYQMASPQIAISFYTIKKPHHDYPQGTYPEGYAKEFNRRYQEKLKTEKRYQNFIYIVLMVKAPILARTNKKRAQHKPNETHKEQQAYFSQGIKTLNEQSSRLISLFKAYGCRRLGTLQKPFAHSEVLSFLSYLVNLKDRFVNAPIQSLDNYLAYESHHFARRRGVIQIRDVSGQSRFAAMLSLKEYPEETQACLMDTLLNASCELIMTQSFFFKHNQLAIDAFERQQRKMEQTDDSVLLADKINSAVEELKAGIASCGEHHLSLCIIADELDSLNKAIYDIDAKLNQEAGLGIVREEQGVELAFWAQLPGNQAYRIRQSLISSLNLASFANLHNYPLGKASGNHWGEALTLLETLSGTPFYFNIHVGQVGNSIFIGPMGSGKTLLLSAILAFSLKFGGWRFVFDKDRGMEVITRALGGQYNQMEPGKASGMAPLQLKDSPENRAFNILLLKKILSLSKPLSTQEEKRIEKAIHAMYELNESSRRYRHLAPFLGVAEPGSLRERFDRWHSDGQHAWLFDNEKDSFTFNNKMIGFDIGKLLNQSFIEVSTPALMYLFHRISECLDASPTMVFIPEGWKALSDPFFQEQLKDWSKTPRKNNMAMLMDTQNPEDLALSPAGCSIVAEARTQVFFANAQAKWQHYNQFNVSEREFEIIKEVLPAIGGHYFLLKQGKISVVARLNLTGLNEDISILSSNLARALLLQRITARVGDLIEAWLPYYVKLNAILEQKHNNSFPDFEVHLDSYWEQCQ</sequence>
<dbReference type="InterPro" id="IPR051162">
    <property type="entry name" value="T4SS_component"/>
</dbReference>
<organism evidence="10 11">
    <name type="scientific">Legionella nautarum</name>
    <dbReference type="NCBI Taxonomy" id="45070"/>
    <lineage>
        <taxon>Bacteria</taxon>
        <taxon>Pseudomonadati</taxon>
        <taxon>Pseudomonadota</taxon>
        <taxon>Gammaproteobacteria</taxon>
        <taxon>Legionellales</taxon>
        <taxon>Legionellaceae</taxon>
        <taxon>Legionella</taxon>
    </lineage>
</organism>
<evidence type="ECO:0000313" key="11">
    <source>
        <dbReference type="Proteomes" id="UP000054725"/>
    </source>
</evidence>
<evidence type="ECO:0000256" key="4">
    <source>
        <dbReference type="ARBA" id="ARBA00022741"/>
    </source>
</evidence>
<dbReference type="GO" id="GO:0016020">
    <property type="term" value="C:membrane"/>
    <property type="evidence" value="ECO:0007669"/>
    <property type="project" value="UniProtKB-SubCell"/>
</dbReference>
<dbReference type="Pfam" id="PF05101">
    <property type="entry name" value="VirB3"/>
    <property type="match status" value="1"/>
</dbReference>
<evidence type="ECO:0000256" key="3">
    <source>
        <dbReference type="ARBA" id="ARBA00022692"/>
    </source>
</evidence>
<evidence type="ECO:0000256" key="6">
    <source>
        <dbReference type="ARBA" id="ARBA00022989"/>
    </source>
</evidence>
<comment type="caution">
    <text evidence="10">The sequence shown here is derived from an EMBL/GenBank/DDBJ whole genome shotgun (WGS) entry which is preliminary data.</text>
</comment>
<evidence type="ECO:0000256" key="1">
    <source>
        <dbReference type="ARBA" id="ARBA00004370"/>
    </source>
</evidence>
<dbReference type="Pfam" id="PF03135">
    <property type="entry name" value="CagE_TrbE_VirB"/>
    <property type="match status" value="1"/>
</dbReference>
<feature type="transmembrane region" description="Helical" evidence="8">
    <location>
        <begin position="21"/>
        <end position="47"/>
    </location>
</feature>
<dbReference type="InterPro" id="IPR027417">
    <property type="entry name" value="P-loop_NTPase"/>
</dbReference>
<dbReference type="STRING" id="45070.Lnau_3106"/>
<dbReference type="RefSeq" id="WP_058506083.1">
    <property type="nucleotide sequence ID" value="NZ_CAAAIF010000015.1"/>
</dbReference>
<dbReference type="EMBL" id="LNYO01000027">
    <property type="protein sequence ID" value="KTD32195.1"/>
    <property type="molecule type" value="Genomic_DNA"/>
</dbReference>
<keyword evidence="3 8" id="KW-0812">Transmembrane</keyword>